<dbReference type="AlphaFoldDB" id="A0A1H9WU99"/>
<dbReference type="Proteomes" id="UP000199051">
    <property type="component" value="Unassembled WGS sequence"/>
</dbReference>
<dbReference type="SUPFAM" id="SSF48498">
    <property type="entry name" value="Tetracyclin repressor-like, C-terminal domain"/>
    <property type="match status" value="1"/>
</dbReference>
<feature type="domain" description="HTH tetR-type" evidence="3">
    <location>
        <begin position="1"/>
        <end position="60"/>
    </location>
</feature>
<evidence type="ECO:0000259" key="3">
    <source>
        <dbReference type="PROSITE" id="PS50977"/>
    </source>
</evidence>
<dbReference type="InterPro" id="IPR009057">
    <property type="entry name" value="Homeodomain-like_sf"/>
</dbReference>
<dbReference type="InterPro" id="IPR041583">
    <property type="entry name" value="TetR_C_31"/>
</dbReference>
<keyword evidence="5" id="KW-1185">Reference proteome</keyword>
<dbReference type="Pfam" id="PF00440">
    <property type="entry name" value="TetR_N"/>
    <property type="match status" value="1"/>
</dbReference>
<sequence>MRTHEIADAAIATLAAEGLRGLTHRAVDRAAGLPEGSCSYYFRTRHALLAATVERLADLDADELAAVTPLPERISADRLADVMAGMAERSVTVHRARMVARYELSLEATRRPELRATLVAVGERYRVLASALLTAAGATDPDRQGRALVAFLDGMIFDRIAGAGAVPLDAEGFRRSFAEALRGVLGDPPR</sequence>
<feature type="DNA-binding region" description="H-T-H motif" evidence="2">
    <location>
        <begin position="23"/>
        <end position="42"/>
    </location>
</feature>
<dbReference type="InterPro" id="IPR036271">
    <property type="entry name" value="Tet_transcr_reg_TetR-rel_C_sf"/>
</dbReference>
<dbReference type="RefSeq" id="WP_245782645.1">
    <property type="nucleotide sequence ID" value="NZ_FOGI01000011.1"/>
</dbReference>
<dbReference type="EMBL" id="FOGI01000011">
    <property type="protein sequence ID" value="SES37496.1"/>
    <property type="molecule type" value="Genomic_DNA"/>
</dbReference>
<organism evidence="4 5">
    <name type="scientific">Actinokineospora terrae</name>
    <dbReference type="NCBI Taxonomy" id="155974"/>
    <lineage>
        <taxon>Bacteria</taxon>
        <taxon>Bacillati</taxon>
        <taxon>Actinomycetota</taxon>
        <taxon>Actinomycetes</taxon>
        <taxon>Pseudonocardiales</taxon>
        <taxon>Pseudonocardiaceae</taxon>
        <taxon>Actinokineospora</taxon>
    </lineage>
</organism>
<evidence type="ECO:0000313" key="4">
    <source>
        <dbReference type="EMBL" id="SES37496.1"/>
    </source>
</evidence>
<dbReference type="Gene3D" id="1.10.357.10">
    <property type="entry name" value="Tetracycline Repressor, domain 2"/>
    <property type="match status" value="1"/>
</dbReference>
<gene>
    <name evidence="4" type="ORF">SAMN04487818_111226</name>
</gene>
<reference evidence="5" key="1">
    <citation type="submission" date="2016-10" db="EMBL/GenBank/DDBJ databases">
        <authorList>
            <person name="Varghese N."/>
            <person name="Submissions S."/>
        </authorList>
    </citation>
    <scope>NUCLEOTIDE SEQUENCE [LARGE SCALE GENOMIC DNA]</scope>
    <source>
        <strain evidence="5">DSM 44260</strain>
    </source>
</reference>
<dbReference type="InterPro" id="IPR001647">
    <property type="entry name" value="HTH_TetR"/>
</dbReference>
<dbReference type="Pfam" id="PF17940">
    <property type="entry name" value="TetR_C_31"/>
    <property type="match status" value="1"/>
</dbReference>
<dbReference type="STRING" id="155974.SAMN04487818_111226"/>
<proteinExistence type="predicted"/>
<accession>A0A1H9WU99</accession>
<dbReference type="SUPFAM" id="SSF46689">
    <property type="entry name" value="Homeodomain-like"/>
    <property type="match status" value="1"/>
</dbReference>
<evidence type="ECO:0000256" key="1">
    <source>
        <dbReference type="ARBA" id="ARBA00023125"/>
    </source>
</evidence>
<dbReference type="PROSITE" id="PS50977">
    <property type="entry name" value="HTH_TETR_2"/>
    <property type="match status" value="1"/>
</dbReference>
<evidence type="ECO:0000313" key="5">
    <source>
        <dbReference type="Proteomes" id="UP000199051"/>
    </source>
</evidence>
<name>A0A1H9WU99_9PSEU</name>
<dbReference type="GO" id="GO:0003677">
    <property type="term" value="F:DNA binding"/>
    <property type="evidence" value="ECO:0007669"/>
    <property type="project" value="UniProtKB-UniRule"/>
</dbReference>
<keyword evidence="1 2" id="KW-0238">DNA-binding</keyword>
<protein>
    <submittedName>
        <fullName evidence="4">Transcriptional regulator, TetR family</fullName>
    </submittedName>
</protein>
<evidence type="ECO:0000256" key="2">
    <source>
        <dbReference type="PROSITE-ProRule" id="PRU00335"/>
    </source>
</evidence>